<dbReference type="STRING" id="1121950.SAMN02745243_00214"/>
<dbReference type="InterPro" id="IPR050536">
    <property type="entry name" value="DtxR_MntR_Metal-Reg"/>
</dbReference>
<protein>
    <submittedName>
        <fullName evidence="4">Mn-dependent transcriptional regulator, DtxR family</fullName>
    </submittedName>
</protein>
<sequence>MAKEFVSDPFVGEIGGNIPKNKEEMEEDLLEFLYQRWLDGKSMKAADVAVDFGISKAELNGLLRRMVRHNYLKEIVPKEDLILTDFGKAQGMECLHRHENLTTFLQLVSGMELEQAQENACRLEHIIDKQAVQGIMDFVRHGDVYERKVKYLDLRTMYTVGEYGACMILYRVGERSPRILAREQYFQDEGILVVDEERSCFWYKLREEKKRLIVWYRKNDQWVKAEKSEYPKQAGHTTQPEYGYILPTTLFTFTTSAAMPFLEGALMVGLTMWDELPTAENCRELFVYLLQK</sequence>
<dbReference type="Proteomes" id="UP000184301">
    <property type="component" value="Unassembled WGS sequence"/>
</dbReference>
<dbReference type="GO" id="GO:0003700">
    <property type="term" value="F:DNA-binding transcription factor activity"/>
    <property type="evidence" value="ECO:0007669"/>
    <property type="project" value="InterPro"/>
</dbReference>
<dbReference type="AlphaFoldDB" id="A0A1M6I3S8"/>
<keyword evidence="5" id="KW-1185">Reference proteome</keyword>
<organism evidence="4 5">
    <name type="scientific">Hespellia stercorisuis DSM 15480</name>
    <dbReference type="NCBI Taxonomy" id="1121950"/>
    <lineage>
        <taxon>Bacteria</taxon>
        <taxon>Bacillati</taxon>
        <taxon>Bacillota</taxon>
        <taxon>Clostridia</taxon>
        <taxon>Lachnospirales</taxon>
        <taxon>Lachnospiraceae</taxon>
        <taxon>Hespellia</taxon>
    </lineage>
</organism>
<dbReference type="GO" id="GO:0046914">
    <property type="term" value="F:transition metal ion binding"/>
    <property type="evidence" value="ECO:0007669"/>
    <property type="project" value="InterPro"/>
</dbReference>
<evidence type="ECO:0000259" key="3">
    <source>
        <dbReference type="Pfam" id="PF02742"/>
    </source>
</evidence>
<dbReference type="GO" id="GO:0005737">
    <property type="term" value="C:cytoplasm"/>
    <property type="evidence" value="ECO:0007669"/>
    <property type="project" value="UniProtKB-SubCell"/>
</dbReference>
<dbReference type="InterPro" id="IPR022689">
    <property type="entry name" value="Iron_dep_repressor"/>
</dbReference>
<feature type="domain" description="Iron dependent repressor metal binding and dimerisation" evidence="3">
    <location>
        <begin position="84"/>
        <end position="141"/>
    </location>
</feature>
<dbReference type="EMBL" id="FQZY01000006">
    <property type="protein sequence ID" value="SHJ29076.1"/>
    <property type="molecule type" value="Genomic_DNA"/>
</dbReference>
<gene>
    <name evidence="4" type="ORF">SAMN02745243_00214</name>
</gene>
<proteinExistence type="predicted"/>
<dbReference type="Pfam" id="PF02742">
    <property type="entry name" value="Fe_dep_repr_C"/>
    <property type="match status" value="1"/>
</dbReference>
<evidence type="ECO:0000256" key="1">
    <source>
        <dbReference type="ARBA" id="ARBA00004496"/>
    </source>
</evidence>
<comment type="subcellular location">
    <subcellularLocation>
        <location evidence="1">Cytoplasm</location>
    </subcellularLocation>
</comment>
<dbReference type="PANTHER" id="PTHR33238">
    <property type="entry name" value="IRON (METAL) DEPENDENT REPRESSOR, DTXR FAMILY"/>
    <property type="match status" value="1"/>
</dbReference>
<dbReference type="Gene3D" id="1.10.10.10">
    <property type="entry name" value="Winged helix-like DNA-binding domain superfamily/Winged helix DNA-binding domain"/>
    <property type="match status" value="1"/>
</dbReference>
<comment type="subunit">
    <text evidence="2">Homodimer.</text>
</comment>
<accession>A0A1M6I3S8</accession>
<dbReference type="OrthoDB" id="9794394at2"/>
<evidence type="ECO:0000256" key="2">
    <source>
        <dbReference type="ARBA" id="ARBA00011738"/>
    </source>
</evidence>
<dbReference type="PANTHER" id="PTHR33238:SF11">
    <property type="entry name" value="TRANSCRIPTIONAL REGULATOR MNTR"/>
    <property type="match status" value="1"/>
</dbReference>
<dbReference type="RefSeq" id="WP_073103957.1">
    <property type="nucleotide sequence ID" value="NZ_FQZY01000006.1"/>
</dbReference>
<evidence type="ECO:0000313" key="4">
    <source>
        <dbReference type="EMBL" id="SHJ29076.1"/>
    </source>
</evidence>
<reference evidence="4 5" key="1">
    <citation type="submission" date="2016-11" db="EMBL/GenBank/DDBJ databases">
        <authorList>
            <person name="Jaros S."/>
            <person name="Januszkiewicz K."/>
            <person name="Wedrychowicz H."/>
        </authorList>
    </citation>
    <scope>NUCLEOTIDE SEQUENCE [LARGE SCALE GENOMIC DNA]</scope>
    <source>
        <strain evidence="4 5">DSM 15480</strain>
    </source>
</reference>
<dbReference type="GO" id="GO:0046983">
    <property type="term" value="F:protein dimerization activity"/>
    <property type="evidence" value="ECO:0007669"/>
    <property type="project" value="InterPro"/>
</dbReference>
<dbReference type="SMART" id="SM00529">
    <property type="entry name" value="HTH_DTXR"/>
    <property type="match status" value="1"/>
</dbReference>
<dbReference type="InterPro" id="IPR036388">
    <property type="entry name" value="WH-like_DNA-bd_sf"/>
</dbReference>
<name>A0A1M6I3S8_9FIRM</name>
<dbReference type="SUPFAM" id="SSF47979">
    <property type="entry name" value="Iron-dependent repressor protein, dimerization domain"/>
    <property type="match status" value="1"/>
</dbReference>
<evidence type="ECO:0000313" key="5">
    <source>
        <dbReference type="Proteomes" id="UP000184301"/>
    </source>
</evidence>
<dbReference type="InterPro" id="IPR036421">
    <property type="entry name" value="Fe_dep_repressor_sf"/>
</dbReference>
<dbReference type="InterPro" id="IPR001367">
    <property type="entry name" value="Fe_dep_repressor"/>
</dbReference>